<dbReference type="Pfam" id="PF00501">
    <property type="entry name" value="AMP-binding"/>
    <property type="match status" value="1"/>
</dbReference>
<dbReference type="PANTHER" id="PTHR43352">
    <property type="entry name" value="ACETYL-COA SYNTHETASE"/>
    <property type="match status" value="1"/>
</dbReference>
<name>A0A6I6MJS2_9CAUL</name>
<accession>A0A6I6MJS2</accession>
<evidence type="ECO:0000256" key="2">
    <source>
        <dbReference type="ARBA" id="ARBA00022598"/>
    </source>
</evidence>
<gene>
    <name evidence="7" type="primary">bclA</name>
    <name evidence="7" type="ORF">DSM104635_00125</name>
</gene>
<dbReference type="GO" id="GO:0018858">
    <property type="term" value="F:benzoate-CoA ligase activity"/>
    <property type="evidence" value="ECO:0007669"/>
    <property type="project" value="UniProtKB-EC"/>
</dbReference>
<dbReference type="AlphaFoldDB" id="A0A6I6MJS2"/>
<feature type="domain" description="AMP-dependent synthetase/ligase" evidence="5">
    <location>
        <begin position="46"/>
        <end position="386"/>
    </location>
</feature>
<evidence type="ECO:0000256" key="3">
    <source>
        <dbReference type="ARBA" id="ARBA00022741"/>
    </source>
</evidence>
<dbReference type="Pfam" id="PF13193">
    <property type="entry name" value="AMP-binding_C"/>
    <property type="match status" value="1"/>
</dbReference>
<dbReference type="KEGG" id="tsv:DSM104635_00125"/>
<protein>
    <submittedName>
        <fullName evidence="7">Benzoate--CoA ligase</fullName>
        <ecNumber evidence="7">6.2.1.25</ecNumber>
    </submittedName>
</protein>
<keyword evidence="2 7" id="KW-0436">Ligase</keyword>
<keyword evidence="3" id="KW-0547">Nucleotide-binding</keyword>
<dbReference type="Gene3D" id="3.40.50.12780">
    <property type="entry name" value="N-terminal domain of ligase-like"/>
    <property type="match status" value="1"/>
</dbReference>
<organism evidence="7 8">
    <name type="scientific">Terricaulis silvestris</name>
    <dbReference type="NCBI Taxonomy" id="2686094"/>
    <lineage>
        <taxon>Bacteria</taxon>
        <taxon>Pseudomonadati</taxon>
        <taxon>Pseudomonadota</taxon>
        <taxon>Alphaproteobacteria</taxon>
        <taxon>Caulobacterales</taxon>
        <taxon>Caulobacteraceae</taxon>
        <taxon>Terricaulis</taxon>
    </lineage>
</organism>
<dbReference type="RefSeq" id="WP_158764324.1">
    <property type="nucleotide sequence ID" value="NZ_CP047045.1"/>
</dbReference>
<dbReference type="GO" id="GO:0044550">
    <property type="term" value="P:secondary metabolite biosynthetic process"/>
    <property type="evidence" value="ECO:0007669"/>
    <property type="project" value="TreeGrafter"/>
</dbReference>
<dbReference type="SUPFAM" id="SSF56801">
    <property type="entry name" value="Acetyl-CoA synthetase-like"/>
    <property type="match status" value="1"/>
</dbReference>
<evidence type="ECO:0000259" key="5">
    <source>
        <dbReference type="Pfam" id="PF00501"/>
    </source>
</evidence>
<keyword evidence="4" id="KW-0067">ATP-binding</keyword>
<dbReference type="InterPro" id="IPR042099">
    <property type="entry name" value="ANL_N_sf"/>
</dbReference>
<evidence type="ECO:0000256" key="1">
    <source>
        <dbReference type="ARBA" id="ARBA00006432"/>
    </source>
</evidence>
<dbReference type="InterPro" id="IPR020845">
    <property type="entry name" value="AMP-binding_CS"/>
</dbReference>
<comment type="similarity">
    <text evidence="1">Belongs to the ATP-dependent AMP-binding enzyme family.</text>
</comment>
<dbReference type="InterPro" id="IPR045851">
    <property type="entry name" value="AMP-bd_C_sf"/>
</dbReference>
<reference evidence="8" key="1">
    <citation type="submission" date="2019-12" db="EMBL/GenBank/DDBJ databases">
        <title>Complete genome of Terracaulis silvestris 0127_4.</title>
        <authorList>
            <person name="Vieira S."/>
            <person name="Riedel T."/>
            <person name="Sproer C."/>
            <person name="Pascual J."/>
            <person name="Boedeker C."/>
            <person name="Overmann J."/>
        </authorList>
    </citation>
    <scope>NUCLEOTIDE SEQUENCE [LARGE SCALE GENOMIC DNA]</scope>
    <source>
        <strain evidence="8">0127_4</strain>
    </source>
</reference>
<feature type="domain" description="AMP-binding enzyme C-terminal" evidence="6">
    <location>
        <begin position="440"/>
        <end position="515"/>
    </location>
</feature>
<dbReference type="InterPro" id="IPR000873">
    <property type="entry name" value="AMP-dep_synth/lig_dom"/>
</dbReference>
<dbReference type="Gene3D" id="3.30.300.30">
    <property type="match status" value="1"/>
</dbReference>
<evidence type="ECO:0000313" key="8">
    <source>
        <dbReference type="Proteomes" id="UP000431269"/>
    </source>
</evidence>
<proteinExistence type="inferred from homology"/>
<dbReference type="Proteomes" id="UP000431269">
    <property type="component" value="Chromosome"/>
</dbReference>
<dbReference type="InterPro" id="IPR025110">
    <property type="entry name" value="AMP-bd_C"/>
</dbReference>
<dbReference type="PROSITE" id="PS00455">
    <property type="entry name" value="AMP_BINDING"/>
    <property type="match status" value="1"/>
</dbReference>
<evidence type="ECO:0000313" key="7">
    <source>
        <dbReference type="EMBL" id="QGZ93316.1"/>
    </source>
</evidence>
<evidence type="ECO:0000256" key="4">
    <source>
        <dbReference type="ARBA" id="ARBA00022840"/>
    </source>
</evidence>
<dbReference type="EC" id="6.2.1.25" evidence="7"/>
<keyword evidence="8" id="KW-1185">Reference proteome</keyword>
<dbReference type="EMBL" id="CP047045">
    <property type="protein sequence ID" value="QGZ93316.1"/>
    <property type="molecule type" value="Genomic_DNA"/>
</dbReference>
<dbReference type="GO" id="GO:0005524">
    <property type="term" value="F:ATP binding"/>
    <property type="evidence" value="ECO:0007669"/>
    <property type="project" value="UniProtKB-KW"/>
</dbReference>
<dbReference type="FunFam" id="3.30.300.30:FF:000005">
    <property type="entry name" value="Acyl-coenzyme A synthetase ACSM5, mitochondrial"/>
    <property type="match status" value="1"/>
</dbReference>
<sequence>MSVHVDTFVRDNLPPRDQWPEFRFTLPELQFPSRYNASSILDAAIASGHGARNAVLFSSATLTYEMLLREASRIAHVLMHEYGLVPGNRVLIHSSNTRLSIAVWWGVFRAGGVAVGTMPMLRPHELALILNKAQISHAIVDSHRATELEQARADAPPLKHIISTDDLERRMANAPNDFHAVPTAADDPALIAFTSGTTGTPKGCVHFHRDIAAMAETFSRHVLQPKPADIFIGTPPLAFTFGLGAGVIFPASAGAATVICDKPGFDVLADTIAQHKATTLFTSPTGYRALMKQDMAKLASLHTCVSAGEHLPRATSDQWFERTGIRIIDGIGSTEMIHIFVSARADDIRPGATGKAVPGYEATLLSDSDEPFDGEGEGRLAIRGPTGCRYLADERQKNYVANGWNVTGDIYRRDADGYFWYVSRADDMIISSGYNIGAPEVENALLTHDAVAECAVIGAPDEQRGQIVKAFVVLKPGVSADERALQDHVKATIAPYKYPRAIQFVAELPKTHTGKLQRFKLREPS</sequence>
<dbReference type="PANTHER" id="PTHR43352:SF1">
    <property type="entry name" value="ANTHRANILATE--COA LIGASE"/>
    <property type="match status" value="1"/>
</dbReference>
<evidence type="ECO:0000259" key="6">
    <source>
        <dbReference type="Pfam" id="PF13193"/>
    </source>
</evidence>